<reference evidence="6" key="3">
    <citation type="submission" date="2018-08" db="UniProtKB">
        <authorList>
            <consortium name="EnsemblPlants"/>
        </authorList>
    </citation>
    <scope>IDENTIFICATION</scope>
    <source>
        <strain evidence="6">cv. Bd21</strain>
    </source>
</reference>
<dbReference type="AlphaFoldDB" id="I1IVY9"/>
<dbReference type="InterPro" id="IPR056789">
    <property type="entry name" value="LRR_R13L1-DRL21"/>
</dbReference>
<feature type="domain" description="Disease resistance protein winged helix" evidence="3">
    <location>
        <begin position="489"/>
        <end position="552"/>
    </location>
</feature>
<evidence type="ECO:0000313" key="6">
    <source>
        <dbReference type="EnsemblPlants" id="PNT60619"/>
    </source>
</evidence>
<evidence type="ECO:0000259" key="2">
    <source>
        <dbReference type="Pfam" id="PF00931"/>
    </source>
</evidence>
<dbReference type="InterPro" id="IPR044974">
    <property type="entry name" value="Disease_R_plants"/>
</dbReference>
<evidence type="ECO:0000256" key="1">
    <source>
        <dbReference type="ARBA" id="ARBA00022821"/>
    </source>
</evidence>
<dbReference type="InterPro" id="IPR027417">
    <property type="entry name" value="P-loop_NTPase"/>
</dbReference>
<organism evidence="6">
    <name type="scientific">Brachypodium distachyon</name>
    <name type="common">Purple false brome</name>
    <name type="synonym">Trachynia distachya</name>
    <dbReference type="NCBI Taxonomy" id="15368"/>
    <lineage>
        <taxon>Eukaryota</taxon>
        <taxon>Viridiplantae</taxon>
        <taxon>Streptophyta</taxon>
        <taxon>Embryophyta</taxon>
        <taxon>Tracheophyta</taxon>
        <taxon>Spermatophyta</taxon>
        <taxon>Magnoliopsida</taxon>
        <taxon>Liliopsida</taxon>
        <taxon>Poales</taxon>
        <taxon>Poaceae</taxon>
        <taxon>BOP clade</taxon>
        <taxon>Pooideae</taxon>
        <taxon>Stipodae</taxon>
        <taxon>Brachypodieae</taxon>
        <taxon>Brachypodium</taxon>
    </lineage>
</organism>
<dbReference type="Proteomes" id="UP000008810">
    <property type="component" value="Chromosome 5"/>
</dbReference>
<dbReference type="Pfam" id="PF00931">
    <property type="entry name" value="NB-ARC"/>
    <property type="match status" value="1"/>
</dbReference>
<dbReference type="InParanoid" id="I1IVY9"/>
<evidence type="ECO:0000259" key="3">
    <source>
        <dbReference type="Pfam" id="PF23559"/>
    </source>
</evidence>
<dbReference type="EnsemblPlants" id="PNT60618">
    <property type="protein sequence ID" value="PNT60618"/>
    <property type="gene ID" value="BRADI_5g02360v3"/>
</dbReference>
<keyword evidence="1" id="KW-0611">Plant defense</keyword>
<evidence type="ECO:0000259" key="4">
    <source>
        <dbReference type="Pfam" id="PF25019"/>
    </source>
</evidence>
<dbReference type="Gene3D" id="3.80.10.10">
    <property type="entry name" value="Ribonuclease Inhibitor"/>
    <property type="match status" value="1"/>
</dbReference>
<dbReference type="OMA" id="PHEYLAH"/>
<dbReference type="PANTHER" id="PTHR23155:SF1133">
    <property type="entry name" value="NBS-LRR-LIKE PROTEIN"/>
    <property type="match status" value="1"/>
</dbReference>
<dbReference type="SUPFAM" id="SSF52058">
    <property type="entry name" value="L domain-like"/>
    <property type="match status" value="1"/>
</dbReference>
<evidence type="ECO:0000313" key="5">
    <source>
        <dbReference type="EMBL" id="PNT60618.1"/>
    </source>
</evidence>
<dbReference type="PANTHER" id="PTHR23155">
    <property type="entry name" value="DISEASE RESISTANCE PROTEIN RP"/>
    <property type="match status" value="1"/>
</dbReference>
<name>I1IVY9_BRADI</name>
<proteinExistence type="predicted"/>
<dbReference type="InterPro" id="IPR032675">
    <property type="entry name" value="LRR_dom_sf"/>
</dbReference>
<evidence type="ECO:0000313" key="7">
    <source>
        <dbReference type="Proteomes" id="UP000008810"/>
    </source>
</evidence>
<dbReference type="STRING" id="15368.I1IVY9"/>
<dbReference type="Gene3D" id="1.10.10.10">
    <property type="entry name" value="Winged helix-like DNA-binding domain superfamily/Winged helix DNA-binding domain"/>
    <property type="match status" value="1"/>
</dbReference>
<dbReference type="Pfam" id="PF23559">
    <property type="entry name" value="WHD_DRP"/>
    <property type="match status" value="1"/>
</dbReference>
<dbReference type="EMBL" id="CM000884">
    <property type="protein sequence ID" value="PNT60618.1"/>
    <property type="molecule type" value="Genomic_DNA"/>
</dbReference>
<accession>I1IVY9</accession>
<dbReference type="Gramene" id="PNT60619">
    <property type="protein sequence ID" value="PNT60619"/>
    <property type="gene ID" value="BRADI_5g02360v3"/>
</dbReference>
<keyword evidence="7" id="KW-1185">Reference proteome</keyword>
<dbReference type="Gramene" id="PNT60618">
    <property type="protein sequence ID" value="PNT60618"/>
    <property type="gene ID" value="BRADI_5g02360v3"/>
</dbReference>
<dbReference type="EMBL" id="CM000884">
    <property type="protein sequence ID" value="PNT60619.1"/>
    <property type="molecule type" value="Genomic_DNA"/>
</dbReference>
<sequence length="980" mass="110677">MGLPLEFDLTRRAERLVSERAPYSIQKSPRRLLPFSMDPIFLASAAATWALNKLLDHLKETAINALLRSKGLDKEVKPLIHALNRANLVLGGVNAGATGTAGVEIKNDKSLAAQIRLVHDQAVKLAKYLDVLEYYEIKEKIKKMKLKEGNKITSKVKSSITQLAHPKTNIKISDIQSIAATAKDLHMICDSLHDALVIQKLTELRIVTQNKSTDTRETAENFAGTKDFERDEKADILKQISASASSGQKLFVLPIVGDGGVGKTTLAQQVYSDPSLKDFNIKIWIYVSANFDEIKLAQGILEQIPGWEHKNTKNLNVLQSEMKKYLLTRRFLLVLDDMWEESQGRWDKLLAPLTCTPIKGNVILVTTRKLSVAKITNRMGAHIILKGMEKDLFWRFFKRCIFGDENYQGDKMLLDIGKDIATKLNGNPLAAKSVGTLLRRKPHMDCWRIIKDSDEWRAENEGDDIIPALRLSYNHLSYQLQLLFSCCALFPKGYKFDKDKLVRMWIALGFVMHERKKLENAGSDYFDDLVIRSFFQKDEQYFIVHDLMHDVAQEVSVLEYLSVDGSDPRKVFSSIRHIGIWTGIEPSETVEEDGIQYDNILESLEGLMLVGENDENNDMLKCLESLMLVGAYGKNFSEEFVKILAQVQYVRILRLSVSATDINADVLLSSVKRFIHLRYLELSYTYTSEEHKRPLPEAICKLYHLMILDITHWSGLNELPKGMSNLVNLRYLLVPGTGSLHSQISRVGELKLLQELNEFRVQQESGFNICQLKDLKEIKGSLSILDLQNVKDKAEASRARIKDKKHLKTLSLSWGGTNKGTAMQKEVIEGLKPHEYLAHLHVINYSGATTPSWLEAVRYLKSLQLKDCTELENLPSFEKLRFLKKLSLIGMSSLKEVKIDFNCGGASTASKSSDEEELELSEVEIAKCSALTSVRLHSCKVLTELNIKECRALSSLDGLPSSDQLVCKIEECPQLPSYVA</sequence>
<dbReference type="SUPFAM" id="SSF52540">
    <property type="entry name" value="P-loop containing nucleoside triphosphate hydrolases"/>
    <property type="match status" value="1"/>
</dbReference>
<dbReference type="InterPro" id="IPR036388">
    <property type="entry name" value="WH-like_DNA-bd_sf"/>
</dbReference>
<feature type="domain" description="R13L1/DRL21-like LRR repeat region" evidence="4">
    <location>
        <begin position="769"/>
        <end position="891"/>
    </location>
</feature>
<protein>
    <submittedName>
        <fullName evidence="5 6">Uncharacterized protein</fullName>
    </submittedName>
</protein>
<dbReference type="Pfam" id="PF25019">
    <property type="entry name" value="LRR_R13L1-DRL21"/>
    <property type="match status" value="1"/>
</dbReference>
<dbReference type="HOGENOM" id="CLU_000837_8_1_1"/>
<dbReference type="eggNOG" id="KOG4658">
    <property type="taxonomic scope" value="Eukaryota"/>
</dbReference>
<feature type="domain" description="NB-ARC" evidence="2">
    <location>
        <begin position="246"/>
        <end position="402"/>
    </location>
</feature>
<dbReference type="InterPro" id="IPR058922">
    <property type="entry name" value="WHD_DRP"/>
</dbReference>
<dbReference type="GO" id="GO:0043531">
    <property type="term" value="F:ADP binding"/>
    <property type="evidence" value="ECO:0007669"/>
    <property type="project" value="InterPro"/>
</dbReference>
<dbReference type="Gene3D" id="3.40.50.300">
    <property type="entry name" value="P-loop containing nucleotide triphosphate hydrolases"/>
    <property type="match status" value="1"/>
</dbReference>
<dbReference type="EnsemblPlants" id="PNT60619">
    <property type="protein sequence ID" value="PNT60619"/>
    <property type="gene ID" value="BRADI_5g02360v3"/>
</dbReference>
<dbReference type="InterPro" id="IPR002182">
    <property type="entry name" value="NB-ARC"/>
</dbReference>
<dbReference type="PRINTS" id="PR00364">
    <property type="entry name" value="DISEASERSIST"/>
</dbReference>
<dbReference type="GO" id="GO:0098542">
    <property type="term" value="P:defense response to other organism"/>
    <property type="evidence" value="ECO:0000318"/>
    <property type="project" value="GO_Central"/>
</dbReference>
<reference evidence="5" key="2">
    <citation type="submission" date="2017-06" db="EMBL/GenBank/DDBJ databases">
        <title>WGS assembly of Brachypodium distachyon.</title>
        <authorList>
            <consortium name="The International Brachypodium Initiative"/>
            <person name="Lucas S."/>
            <person name="Harmon-Smith M."/>
            <person name="Lail K."/>
            <person name="Tice H."/>
            <person name="Grimwood J."/>
            <person name="Bruce D."/>
            <person name="Barry K."/>
            <person name="Shu S."/>
            <person name="Lindquist E."/>
            <person name="Wang M."/>
            <person name="Pitluck S."/>
            <person name="Vogel J.P."/>
            <person name="Garvin D.F."/>
            <person name="Mockler T.C."/>
            <person name="Schmutz J."/>
            <person name="Rokhsar D."/>
            <person name="Bevan M.W."/>
        </authorList>
    </citation>
    <scope>NUCLEOTIDE SEQUENCE</scope>
    <source>
        <strain evidence="5">Bd21</strain>
    </source>
</reference>
<reference evidence="5 6" key="1">
    <citation type="journal article" date="2010" name="Nature">
        <title>Genome sequencing and analysis of the model grass Brachypodium distachyon.</title>
        <authorList>
            <consortium name="International Brachypodium Initiative"/>
        </authorList>
    </citation>
    <scope>NUCLEOTIDE SEQUENCE [LARGE SCALE GENOMIC DNA]</scope>
    <source>
        <strain evidence="5 6">Bd21</strain>
    </source>
</reference>
<gene>
    <name evidence="5" type="ORF">BRADI_5g02360v3</name>
</gene>
<dbReference type="OrthoDB" id="1534087at2759"/>